<proteinExistence type="predicted"/>
<keyword evidence="2" id="KW-1185">Reference proteome</keyword>
<accession>I3EI48</accession>
<dbReference type="AlphaFoldDB" id="I3EI48"/>
<dbReference type="VEuPathDB" id="MicrosporidiaDB:NEQG_00714"/>
<dbReference type="InParanoid" id="I3EI48"/>
<dbReference type="HOGENOM" id="CLU_2855951_0_0_1"/>
<feature type="non-terminal residue" evidence="1">
    <location>
        <position position="65"/>
    </location>
</feature>
<sequence>MDLRVLYKRAKELFPFVPNPVPLVQFLTRRAAIDEIEYKSESSIKIRKARRIEPEEDEEIIKKNL</sequence>
<organism evidence="1 2">
    <name type="scientific">Nematocida parisii (strain ERTm3)</name>
    <name type="common">Nematode killer fungus</name>
    <dbReference type="NCBI Taxonomy" id="935791"/>
    <lineage>
        <taxon>Eukaryota</taxon>
        <taxon>Fungi</taxon>
        <taxon>Fungi incertae sedis</taxon>
        <taxon>Microsporidia</taxon>
        <taxon>Nematocida</taxon>
    </lineage>
</organism>
<dbReference type="EMBL" id="GL870877">
    <property type="protein sequence ID" value="EIJ88895.1"/>
    <property type="molecule type" value="Genomic_DNA"/>
</dbReference>
<evidence type="ECO:0000313" key="1">
    <source>
        <dbReference type="EMBL" id="EIJ88895.1"/>
    </source>
</evidence>
<gene>
    <name evidence="1" type="ORF">NEQG_00714</name>
</gene>
<name>I3EI48_NEMP3</name>
<protein>
    <submittedName>
        <fullName evidence="1">Uncharacterized protein</fullName>
    </submittedName>
</protein>
<evidence type="ECO:0000313" key="2">
    <source>
        <dbReference type="Proteomes" id="UP000002872"/>
    </source>
</evidence>
<dbReference type="Proteomes" id="UP000002872">
    <property type="component" value="Unassembled WGS sequence"/>
</dbReference>
<reference evidence="1" key="1">
    <citation type="submission" date="2011-01" db="EMBL/GenBank/DDBJ databases">
        <title>The Genome Sequence of Nematocida parisii strain ERTm3.</title>
        <authorList>
            <consortium name="The Broad Institute Genome Sequencing Platform"/>
            <consortium name="The Broad Institute Genome Sequencing Center for Infectious Disease"/>
            <person name="Cuomo C."/>
            <person name="Troemel E."/>
            <person name="Young S.K."/>
            <person name="Zeng Q."/>
            <person name="Gargeya S."/>
            <person name="Fitzgerald M."/>
            <person name="Haas B."/>
            <person name="Abouelleil A."/>
            <person name="Alvarado L."/>
            <person name="Arachchi H.M."/>
            <person name="Berlin A."/>
            <person name="Chapman S.B."/>
            <person name="Gearin G."/>
            <person name="Goldberg J."/>
            <person name="Griggs A."/>
            <person name="Gujja S."/>
            <person name="Hansen M."/>
            <person name="Heiman D."/>
            <person name="Howarth C."/>
            <person name="Larimer J."/>
            <person name="Lui A."/>
            <person name="MacDonald P.J.P."/>
            <person name="McCowen C."/>
            <person name="Montmayeur A."/>
            <person name="Murphy C."/>
            <person name="Neiman D."/>
            <person name="Pearson M."/>
            <person name="Priest M."/>
            <person name="Roberts A."/>
            <person name="Saif S."/>
            <person name="Shea T."/>
            <person name="Sisk P."/>
            <person name="Stolte C."/>
            <person name="Sykes S."/>
            <person name="Wortman J."/>
            <person name="Nusbaum C."/>
            <person name="Birren B."/>
        </authorList>
    </citation>
    <scope>NUCLEOTIDE SEQUENCE</scope>
    <source>
        <strain evidence="1">ERTm3</strain>
    </source>
</reference>